<protein>
    <submittedName>
        <fullName evidence="1">Uncharacterized protein</fullName>
    </submittedName>
</protein>
<organism evidence="1">
    <name type="scientific">Rhizophora mucronata</name>
    <name type="common">Asiatic mangrove</name>
    <dbReference type="NCBI Taxonomy" id="61149"/>
    <lineage>
        <taxon>Eukaryota</taxon>
        <taxon>Viridiplantae</taxon>
        <taxon>Streptophyta</taxon>
        <taxon>Embryophyta</taxon>
        <taxon>Tracheophyta</taxon>
        <taxon>Spermatophyta</taxon>
        <taxon>Magnoliopsida</taxon>
        <taxon>eudicotyledons</taxon>
        <taxon>Gunneridae</taxon>
        <taxon>Pentapetalae</taxon>
        <taxon>rosids</taxon>
        <taxon>fabids</taxon>
        <taxon>Malpighiales</taxon>
        <taxon>Rhizophoraceae</taxon>
        <taxon>Rhizophora</taxon>
    </lineage>
</organism>
<sequence length="43" mass="4785">MPFLFRSCFLGFRVEIIKPGVSSDVSAAAKNNDSSSLKFLSWM</sequence>
<evidence type="ECO:0000313" key="1">
    <source>
        <dbReference type="EMBL" id="MBX60109.1"/>
    </source>
</evidence>
<proteinExistence type="predicted"/>
<name>A0A2P2PZK2_RHIMU</name>
<dbReference type="AlphaFoldDB" id="A0A2P2PZK2"/>
<accession>A0A2P2PZK2</accession>
<dbReference type="EMBL" id="GGEC01079625">
    <property type="protein sequence ID" value="MBX60109.1"/>
    <property type="molecule type" value="Transcribed_RNA"/>
</dbReference>
<reference evidence="1" key="1">
    <citation type="submission" date="2018-02" db="EMBL/GenBank/DDBJ databases">
        <title>Rhizophora mucronata_Transcriptome.</title>
        <authorList>
            <person name="Meera S.P."/>
            <person name="Sreeshan A."/>
            <person name="Augustine A."/>
        </authorList>
    </citation>
    <scope>NUCLEOTIDE SEQUENCE</scope>
    <source>
        <tissue evidence="1">Leaf</tissue>
    </source>
</reference>